<protein>
    <submittedName>
        <fullName evidence="2">Uncharacterized protein</fullName>
    </submittedName>
</protein>
<feature type="compositionally biased region" description="Polar residues" evidence="1">
    <location>
        <begin position="160"/>
        <end position="175"/>
    </location>
</feature>
<evidence type="ECO:0000313" key="2">
    <source>
        <dbReference type="EMBL" id="KAK7290833.1"/>
    </source>
</evidence>
<accession>A0AAN9J3M4</accession>
<feature type="compositionally biased region" description="Basic and acidic residues" evidence="1">
    <location>
        <begin position="265"/>
        <end position="277"/>
    </location>
</feature>
<comment type="caution">
    <text evidence="2">The sequence shown here is derived from an EMBL/GenBank/DDBJ whole genome shotgun (WGS) entry which is preliminary data.</text>
</comment>
<organism evidence="2 3">
    <name type="scientific">Crotalaria pallida</name>
    <name type="common">Smooth rattlebox</name>
    <name type="synonym">Crotalaria striata</name>
    <dbReference type="NCBI Taxonomy" id="3830"/>
    <lineage>
        <taxon>Eukaryota</taxon>
        <taxon>Viridiplantae</taxon>
        <taxon>Streptophyta</taxon>
        <taxon>Embryophyta</taxon>
        <taxon>Tracheophyta</taxon>
        <taxon>Spermatophyta</taxon>
        <taxon>Magnoliopsida</taxon>
        <taxon>eudicotyledons</taxon>
        <taxon>Gunneridae</taxon>
        <taxon>Pentapetalae</taxon>
        <taxon>rosids</taxon>
        <taxon>fabids</taxon>
        <taxon>Fabales</taxon>
        <taxon>Fabaceae</taxon>
        <taxon>Papilionoideae</taxon>
        <taxon>50 kb inversion clade</taxon>
        <taxon>genistoids sensu lato</taxon>
        <taxon>core genistoids</taxon>
        <taxon>Crotalarieae</taxon>
        <taxon>Crotalaria</taxon>
    </lineage>
</organism>
<name>A0AAN9J3M4_CROPI</name>
<reference evidence="2 3" key="1">
    <citation type="submission" date="2024-01" db="EMBL/GenBank/DDBJ databases">
        <title>The genomes of 5 underutilized Papilionoideae crops provide insights into root nodulation and disease resistanc.</title>
        <authorList>
            <person name="Yuan L."/>
        </authorList>
    </citation>
    <scope>NUCLEOTIDE SEQUENCE [LARGE SCALE GENOMIC DNA]</scope>
    <source>
        <strain evidence="2">ZHUSHIDOU_FW_LH</strain>
        <tissue evidence="2">Leaf</tissue>
    </source>
</reference>
<dbReference type="Proteomes" id="UP001372338">
    <property type="component" value="Unassembled WGS sequence"/>
</dbReference>
<keyword evidence="3" id="KW-1185">Reference proteome</keyword>
<feature type="region of interest" description="Disordered" evidence="1">
    <location>
        <begin position="143"/>
        <end position="175"/>
    </location>
</feature>
<evidence type="ECO:0000256" key="1">
    <source>
        <dbReference type="SAM" id="MobiDB-lite"/>
    </source>
</evidence>
<evidence type="ECO:0000313" key="3">
    <source>
        <dbReference type="Proteomes" id="UP001372338"/>
    </source>
</evidence>
<gene>
    <name evidence="2" type="ORF">RIF29_05561</name>
</gene>
<dbReference type="EMBL" id="JAYWIO010000001">
    <property type="protein sequence ID" value="KAK7290833.1"/>
    <property type="molecule type" value="Genomic_DNA"/>
</dbReference>
<sequence length="302" mass="34138">MTKRFGVQRRLNLMRLKGKRMSLWRIIFLNAMAPKSKPSYREVTTLAVTSPVVTKGNAIPEGSGTGNLADSVTVKETEDFGPWMIVHRPQRRKPISRKGADNSGINGNAANRFNALQMEVNEHDSATISSRDKEVRPNIARVRKSVKAGTQKQAKLMNNRPKTPQQQRPIAQKNQKSIVATVEPMQGVEENNIHENQDASLERKKREETVLRIMSQKQESAWKKFLAERNISDEILSQHVQQRSDEELAKIQILLQKEKWREIIGEEPHDHVAHGNKSDQNANELESSEVLQKGAVISSTAC</sequence>
<feature type="region of interest" description="Disordered" evidence="1">
    <location>
        <begin position="265"/>
        <end position="302"/>
    </location>
</feature>
<dbReference type="AlphaFoldDB" id="A0AAN9J3M4"/>
<proteinExistence type="predicted"/>